<gene>
    <name evidence="4" type="ORF">LZZ85_17780</name>
</gene>
<keyword evidence="5" id="KW-1185">Reference proteome</keyword>
<name>A0ABS9KUX5_9BACT</name>
<evidence type="ECO:0000313" key="5">
    <source>
        <dbReference type="Proteomes" id="UP001165367"/>
    </source>
</evidence>
<dbReference type="PROSITE" id="PS50110">
    <property type="entry name" value="RESPONSE_REGULATORY"/>
    <property type="match status" value="1"/>
</dbReference>
<comment type="caution">
    <text evidence="4">The sequence shown here is derived from an EMBL/GenBank/DDBJ whole genome shotgun (WGS) entry which is preliminary data.</text>
</comment>
<dbReference type="Proteomes" id="UP001165367">
    <property type="component" value="Unassembled WGS sequence"/>
</dbReference>
<evidence type="ECO:0000259" key="3">
    <source>
        <dbReference type="PROSITE" id="PS50110"/>
    </source>
</evidence>
<keyword evidence="1 2" id="KW-0597">Phosphoprotein</keyword>
<dbReference type="PANTHER" id="PTHR44591:SF3">
    <property type="entry name" value="RESPONSE REGULATORY DOMAIN-CONTAINING PROTEIN"/>
    <property type="match status" value="1"/>
</dbReference>
<dbReference type="EMBL" id="JAKLTR010000012">
    <property type="protein sequence ID" value="MCG2616152.1"/>
    <property type="molecule type" value="Genomic_DNA"/>
</dbReference>
<evidence type="ECO:0000256" key="1">
    <source>
        <dbReference type="ARBA" id="ARBA00022553"/>
    </source>
</evidence>
<dbReference type="InterPro" id="IPR001789">
    <property type="entry name" value="Sig_transdc_resp-reg_receiver"/>
</dbReference>
<feature type="domain" description="Response regulatory" evidence="3">
    <location>
        <begin position="5"/>
        <end position="118"/>
    </location>
</feature>
<feature type="modified residue" description="4-aspartylphosphate" evidence="2">
    <location>
        <position position="53"/>
    </location>
</feature>
<evidence type="ECO:0000256" key="2">
    <source>
        <dbReference type="PROSITE-ProRule" id="PRU00169"/>
    </source>
</evidence>
<organism evidence="4 5">
    <name type="scientific">Terrimonas ginsenosidimutans</name>
    <dbReference type="NCBI Taxonomy" id="2908004"/>
    <lineage>
        <taxon>Bacteria</taxon>
        <taxon>Pseudomonadati</taxon>
        <taxon>Bacteroidota</taxon>
        <taxon>Chitinophagia</taxon>
        <taxon>Chitinophagales</taxon>
        <taxon>Chitinophagaceae</taxon>
        <taxon>Terrimonas</taxon>
    </lineage>
</organism>
<evidence type="ECO:0000313" key="4">
    <source>
        <dbReference type="EMBL" id="MCG2616152.1"/>
    </source>
</evidence>
<dbReference type="InterPro" id="IPR011006">
    <property type="entry name" value="CheY-like_superfamily"/>
</dbReference>
<dbReference type="InterPro" id="IPR050595">
    <property type="entry name" value="Bact_response_regulator"/>
</dbReference>
<dbReference type="RefSeq" id="WP_237874690.1">
    <property type="nucleotide sequence ID" value="NZ_JAKLTR010000012.1"/>
</dbReference>
<dbReference type="PANTHER" id="PTHR44591">
    <property type="entry name" value="STRESS RESPONSE REGULATOR PROTEIN 1"/>
    <property type="match status" value="1"/>
</dbReference>
<dbReference type="SMART" id="SM00448">
    <property type="entry name" value="REC"/>
    <property type="match status" value="1"/>
</dbReference>
<sequence length="121" mass="13362">MKKKTVLICDDDPGILEVLDLMIGRHYKTIAEPDSSKVLQLILTHSPDLLLVDLWMPVLPGDQLTRLIRKEEAGKKIKIVAISANTDGSAVALSAGADSFIPKPFEMHELMNELSRLIDEA</sequence>
<reference evidence="4" key="1">
    <citation type="submission" date="2022-01" db="EMBL/GenBank/DDBJ databases">
        <authorList>
            <person name="Jo J.-H."/>
            <person name="Im W.-T."/>
        </authorList>
    </citation>
    <scope>NUCLEOTIDE SEQUENCE</scope>
    <source>
        <strain evidence="4">NA20</strain>
    </source>
</reference>
<proteinExistence type="predicted"/>
<accession>A0ABS9KUX5</accession>
<dbReference type="Pfam" id="PF00072">
    <property type="entry name" value="Response_reg"/>
    <property type="match status" value="1"/>
</dbReference>
<protein>
    <submittedName>
        <fullName evidence="4">Response regulator</fullName>
    </submittedName>
</protein>
<dbReference type="CDD" id="cd17546">
    <property type="entry name" value="REC_hyHK_CKI1_RcsC-like"/>
    <property type="match status" value="1"/>
</dbReference>
<dbReference type="Gene3D" id="3.40.50.2300">
    <property type="match status" value="1"/>
</dbReference>
<dbReference type="SUPFAM" id="SSF52172">
    <property type="entry name" value="CheY-like"/>
    <property type="match status" value="1"/>
</dbReference>